<dbReference type="GO" id="GO:0003950">
    <property type="term" value="F:NAD+ poly-ADP-ribosyltransferase activity"/>
    <property type="evidence" value="ECO:0007669"/>
    <property type="project" value="InterPro"/>
</dbReference>
<gene>
    <name evidence="2" type="ORF">M407DRAFT_72766</name>
</gene>
<accession>A0A0C3M1W9</accession>
<dbReference type="STRING" id="1051891.A0A0C3M1W9"/>
<dbReference type="HOGENOM" id="CLU_039434_2_0_1"/>
<evidence type="ECO:0000313" key="2">
    <source>
        <dbReference type="EMBL" id="KIO27722.1"/>
    </source>
</evidence>
<organism evidence="2 3">
    <name type="scientific">Tulasnella calospora MUT 4182</name>
    <dbReference type="NCBI Taxonomy" id="1051891"/>
    <lineage>
        <taxon>Eukaryota</taxon>
        <taxon>Fungi</taxon>
        <taxon>Dikarya</taxon>
        <taxon>Basidiomycota</taxon>
        <taxon>Agaricomycotina</taxon>
        <taxon>Agaricomycetes</taxon>
        <taxon>Cantharellales</taxon>
        <taxon>Tulasnellaceae</taxon>
        <taxon>Tulasnella</taxon>
    </lineage>
</organism>
<keyword evidence="3" id="KW-1185">Reference proteome</keyword>
<feature type="non-terminal residue" evidence="2">
    <location>
        <position position="1"/>
    </location>
</feature>
<reference evidence="3" key="2">
    <citation type="submission" date="2015-01" db="EMBL/GenBank/DDBJ databases">
        <title>Evolutionary Origins and Diversification of the Mycorrhizal Mutualists.</title>
        <authorList>
            <consortium name="DOE Joint Genome Institute"/>
            <consortium name="Mycorrhizal Genomics Consortium"/>
            <person name="Kohler A."/>
            <person name="Kuo A."/>
            <person name="Nagy L.G."/>
            <person name="Floudas D."/>
            <person name="Copeland A."/>
            <person name="Barry K.W."/>
            <person name="Cichocki N."/>
            <person name="Veneault-Fourrey C."/>
            <person name="LaButti K."/>
            <person name="Lindquist E.A."/>
            <person name="Lipzen A."/>
            <person name="Lundell T."/>
            <person name="Morin E."/>
            <person name="Murat C."/>
            <person name="Riley R."/>
            <person name="Ohm R."/>
            <person name="Sun H."/>
            <person name="Tunlid A."/>
            <person name="Henrissat B."/>
            <person name="Grigoriev I.V."/>
            <person name="Hibbett D.S."/>
            <person name="Martin F."/>
        </authorList>
    </citation>
    <scope>NUCLEOTIDE SEQUENCE [LARGE SCALE GENOMIC DNA]</scope>
    <source>
        <strain evidence="3">MUT 4182</strain>
    </source>
</reference>
<evidence type="ECO:0000313" key="3">
    <source>
        <dbReference type="Proteomes" id="UP000054248"/>
    </source>
</evidence>
<dbReference type="Gene3D" id="3.90.228.10">
    <property type="match status" value="1"/>
</dbReference>
<dbReference type="EMBL" id="KN823004">
    <property type="protein sequence ID" value="KIO27722.1"/>
    <property type="molecule type" value="Genomic_DNA"/>
</dbReference>
<dbReference type="InterPro" id="IPR012317">
    <property type="entry name" value="Poly(ADP-ribose)pol_cat_dom"/>
</dbReference>
<dbReference type="Proteomes" id="UP000054248">
    <property type="component" value="Unassembled WGS sequence"/>
</dbReference>
<dbReference type="OrthoDB" id="9514740at2759"/>
<reference evidence="2 3" key="1">
    <citation type="submission" date="2014-04" db="EMBL/GenBank/DDBJ databases">
        <authorList>
            <consortium name="DOE Joint Genome Institute"/>
            <person name="Kuo A."/>
            <person name="Girlanda M."/>
            <person name="Perotto S."/>
            <person name="Kohler A."/>
            <person name="Nagy L.G."/>
            <person name="Floudas D."/>
            <person name="Copeland A."/>
            <person name="Barry K.W."/>
            <person name="Cichocki N."/>
            <person name="Veneault-Fourrey C."/>
            <person name="LaButti K."/>
            <person name="Lindquist E.A."/>
            <person name="Lipzen A."/>
            <person name="Lundell T."/>
            <person name="Morin E."/>
            <person name="Murat C."/>
            <person name="Sun H."/>
            <person name="Tunlid A."/>
            <person name="Henrissat B."/>
            <person name="Grigoriev I.V."/>
            <person name="Hibbett D.S."/>
            <person name="Martin F."/>
            <person name="Nordberg H.P."/>
            <person name="Cantor M.N."/>
            <person name="Hua S.X."/>
        </authorList>
    </citation>
    <scope>NUCLEOTIDE SEQUENCE [LARGE SCALE GENOMIC DNA]</scope>
    <source>
        <strain evidence="2 3">MUT 4182</strain>
    </source>
</reference>
<dbReference type="Pfam" id="PF00644">
    <property type="entry name" value="PARP"/>
    <property type="match status" value="1"/>
</dbReference>
<dbReference type="SUPFAM" id="SSF56399">
    <property type="entry name" value="ADP-ribosylation"/>
    <property type="match status" value="1"/>
</dbReference>
<feature type="domain" description="PARP catalytic" evidence="1">
    <location>
        <begin position="35"/>
        <end position="150"/>
    </location>
</feature>
<dbReference type="AlphaFoldDB" id="A0A0C3M1W9"/>
<evidence type="ECO:0000259" key="1">
    <source>
        <dbReference type="Pfam" id="PF00644"/>
    </source>
</evidence>
<name>A0A0C3M1W9_9AGAM</name>
<proteinExistence type="predicted"/>
<protein>
    <recommendedName>
        <fullName evidence="1">PARP catalytic domain-containing protein</fullName>
    </recommendedName>
</protein>
<sequence length="164" mass="18287">NEQLVFHGTTWSCSLGQEEENVNLCQNMTCSLCCILQTSFLVSKACSAGRIFSRFGPGIYTSSVSSKADDYANAQWYSGNKVMIVAKAALGKGSNHYTTSLHLTAPPLGYDSVSCFVPQTVLGEVGVHLNYDEQVLYKNEAIRPAYIIIYEQWKRPWSVYDDDY</sequence>